<name>A0A1J4JFD5_9EUKA</name>
<keyword evidence="2" id="KW-1185">Reference proteome</keyword>
<sequence>MTDVVFNQLVEILQVNDQVFVKRGLNRYLSKYFSFDNIRNSGGDTLIHYWFRNPDIFPRKNFSLLLDCFFQCDHLNYGNETPIHILLNRKTGSENFIELFKKGFCLFKSYDDIYSIIDLVIATDNFVIFEFLISLSLENALMNRKFPHIVAMIFRFESIKILKQIIIHQTFRERLIQLLNCIDEPKNKHEEEMKDQIYQAINFSQRTIFKFLFKNLTNFNFITIQMLYQCQQSGFCFFLSKRLNNQNDLKNIDKTIEKNNIKVLPSIKNFLIDLSDDVYKSRELVHDLILKQDLQTLKLISPIMLDGLNYRENTPLLVALKQYNNAKEKKDFEKCQKYKEIIFYLLDSKMCNPYYLGCKTTPLHLAALGNTEILEKILSIKHFKIKVNINVDVLDRKGNTPLINLFESHSNYNFNVDCVNLLIKYGANVSAKSQADGSSILSWAIKKKMDIEFVTKLINENLIPLNQRENQNGNDNNKNKNCYKTKITSDESRILENAIKIKVDMNIIDLLIEKFGVKPLEGKNIFSNKEFKTQAVLLRIIHQLNAMSNDYFFECIEKAIQNTNYFSVELILNEKKLYSHIYKNQTILFLFAGNSLSIDSYSPLNNIINKMLEQKNYSTFLHQNEYKQNLIHIALKCNNKSFLSYILNDLNTSKSLQIHYPYKEKYKEILYKLFRQKDFAGFNPIEYAISRNIKFDKTEYNLLDLSLFPIFTNDHCDVEELKSFLEKVKNPNINDPLTNCPLLLHFINNDKFDEKEILQILNIFDFFHCDFSVKDSKNNHAFKIFAKKNFKDALIFILNHGGAISSQLYHENREIYNNNNFNIEEFSNLFTDSSFFLHFEELVNCINKLESLFTDNLLPAEENIPNKNDFIAYILAPLIPYVRSYKTFLKHYCVQLNHYSFTLSPTSPFYKVFEAALPFIKSLISKALLKRQKIEDKYCSLCNQFGTHKIFNRLSEIERTFLSMVDLLKKISDRHPNNEFKQQFIHLLKKWERINDYLGNTVLTNYEFQKKFISKYDKYYFSDYYISKKIHSPQRMCDIKIIEEKMIFNVKNFTGSLYLLLLNRKYLILIEYTCSQIVFLFEEDIHKAFISEIAPDEYIMYTTLGWIKFSETGTLKYLNNVKKAISKIEKLNEIEVSDSKYKDVTVNTYYVKENTSKVNTRTDQCTGKYQEIENHIKTLIGPLQRDNLIRMVIE</sequence>
<dbReference type="PANTHER" id="PTHR24118">
    <property type="entry name" value="POTE ANKYRIN DOMAIN"/>
    <property type="match status" value="1"/>
</dbReference>
<evidence type="ECO:0000313" key="2">
    <source>
        <dbReference type="Proteomes" id="UP000179807"/>
    </source>
</evidence>
<dbReference type="Gene3D" id="1.25.40.20">
    <property type="entry name" value="Ankyrin repeat-containing domain"/>
    <property type="match status" value="1"/>
</dbReference>
<dbReference type="Pfam" id="PF12796">
    <property type="entry name" value="Ank_2"/>
    <property type="match status" value="1"/>
</dbReference>
<dbReference type="GeneID" id="94846434"/>
<dbReference type="SMART" id="SM00248">
    <property type="entry name" value="ANK"/>
    <property type="match status" value="6"/>
</dbReference>
<dbReference type="VEuPathDB" id="TrichDB:TRFO_37934"/>
<organism evidence="1 2">
    <name type="scientific">Tritrichomonas foetus</name>
    <dbReference type="NCBI Taxonomy" id="1144522"/>
    <lineage>
        <taxon>Eukaryota</taxon>
        <taxon>Metamonada</taxon>
        <taxon>Parabasalia</taxon>
        <taxon>Tritrichomonadida</taxon>
        <taxon>Tritrichomonadidae</taxon>
        <taxon>Tritrichomonas</taxon>
    </lineage>
</organism>
<dbReference type="SUPFAM" id="SSF48403">
    <property type="entry name" value="Ankyrin repeat"/>
    <property type="match status" value="2"/>
</dbReference>
<protein>
    <submittedName>
        <fullName evidence="1">Uncharacterized protein</fullName>
    </submittedName>
</protein>
<dbReference type="InterPro" id="IPR036770">
    <property type="entry name" value="Ankyrin_rpt-contain_sf"/>
</dbReference>
<dbReference type="RefSeq" id="XP_068349077.1">
    <property type="nucleotide sequence ID" value="XM_068511730.1"/>
</dbReference>
<comment type="caution">
    <text evidence="1">The sequence shown here is derived from an EMBL/GenBank/DDBJ whole genome shotgun (WGS) entry which is preliminary data.</text>
</comment>
<dbReference type="PANTHER" id="PTHR24118:SF99">
    <property type="entry name" value="POTE ANKYRIN DOMAIN FAMILY MEMBER 3C-RELATED"/>
    <property type="match status" value="1"/>
</dbReference>
<gene>
    <name evidence="1" type="ORF">TRFO_37934</name>
</gene>
<dbReference type="AlphaFoldDB" id="A0A1J4JFD5"/>
<proteinExistence type="predicted"/>
<accession>A0A1J4JFD5</accession>
<dbReference type="Proteomes" id="UP000179807">
    <property type="component" value="Unassembled WGS sequence"/>
</dbReference>
<reference evidence="1" key="1">
    <citation type="submission" date="2016-10" db="EMBL/GenBank/DDBJ databases">
        <authorList>
            <person name="Benchimol M."/>
            <person name="Almeida L.G."/>
            <person name="Vasconcelos A.T."/>
            <person name="Perreira-Neves A."/>
            <person name="Rosa I.A."/>
            <person name="Tasca T."/>
            <person name="Bogo M.R."/>
            <person name="de Souza W."/>
        </authorList>
    </citation>
    <scope>NUCLEOTIDE SEQUENCE [LARGE SCALE GENOMIC DNA]</scope>
    <source>
        <strain evidence="1">K</strain>
    </source>
</reference>
<dbReference type="InterPro" id="IPR002110">
    <property type="entry name" value="Ankyrin_rpt"/>
</dbReference>
<evidence type="ECO:0000313" key="1">
    <source>
        <dbReference type="EMBL" id="OHS95940.1"/>
    </source>
</evidence>
<dbReference type="EMBL" id="MLAK01001211">
    <property type="protein sequence ID" value="OHS95940.1"/>
    <property type="molecule type" value="Genomic_DNA"/>
</dbReference>